<dbReference type="GO" id="GO:0001228">
    <property type="term" value="F:DNA-binding transcription activator activity, RNA polymerase II-specific"/>
    <property type="evidence" value="ECO:0007669"/>
    <property type="project" value="InterPro"/>
</dbReference>
<dbReference type="InterPro" id="IPR027113">
    <property type="entry name" value="Transc_fact_NFYB/HAP3"/>
</dbReference>
<keyword evidence="2" id="KW-0805">Transcription regulation</keyword>
<dbReference type="OMA" id="ADPNYMY"/>
<dbReference type="GO" id="GO:0046982">
    <property type="term" value="F:protein heterodimerization activity"/>
    <property type="evidence" value="ECO:0007669"/>
    <property type="project" value="InterPro"/>
</dbReference>
<evidence type="ECO:0000256" key="4">
    <source>
        <dbReference type="ARBA" id="ARBA00023163"/>
    </source>
</evidence>
<dbReference type="HOGENOM" id="CLU_066247_10_2_1"/>
<keyword evidence="8" id="KW-1185">Reference proteome</keyword>
<evidence type="ECO:0000256" key="1">
    <source>
        <dbReference type="ARBA" id="ARBA00009053"/>
    </source>
</evidence>
<dbReference type="STRING" id="1116229.S3CVD1"/>
<accession>S3CVD1</accession>
<dbReference type="SUPFAM" id="SSF47113">
    <property type="entry name" value="Histone-fold"/>
    <property type="match status" value="1"/>
</dbReference>
<dbReference type="eggNOG" id="KOG0869">
    <property type="taxonomic scope" value="Eukaryota"/>
</dbReference>
<dbReference type="InterPro" id="IPR009072">
    <property type="entry name" value="Histone-fold"/>
</dbReference>
<organism evidence="7 8">
    <name type="scientific">Glarea lozoyensis (strain ATCC 20868 / MF5171)</name>
    <dbReference type="NCBI Taxonomy" id="1116229"/>
    <lineage>
        <taxon>Eukaryota</taxon>
        <taxon>Fungi</taxon>
        <taxon>Dikarya</taxon>
        <taxon>Ascomycota</taxon>
        <taxon>Pezizomycotina</taxon>
        <taxon>Leotiomycetes</taxon>
        <taxon>Helotiales</taxon>
        <taxon>Helotiaceae</taxon>
        <taxon>Glarea</taxon>
    </lineage>
</organism>
<dbReference type="RefSeq" id="XP_008083729.1">
    <property type="nucleotide sequence ID" value="XM_008085538.1"/>
</dbReference>
<keyword evidence="4" id="KW-0804">Transcription</keyword>
<dbReference type="GeneID" id="19459838"/>
<dbReference type="Gene3D" id="1.10.20.10">
    <property type="entry name" value="Histone, subunit A"/>
    <property type="match status" value="1"/>
</dbReference>
<dbReference type="GO" id="GO:0000978">
    <property type="term" value="F:RNA polymerase II cis-regulatory region sequence-specific DNA binding"/>
    <property type="evidence" value="ECO:0007669"/>
    <property type="project" value="TreeGrafter"/>
</dbReference>
<dbReference type="CDD" id="cd22907">
    <property type="entry name" value="HFD_NFYB"/>
    <property type="match status" value="1"/>
</dbReference>
<gene>
    <name evidence="7" type="ORF">GLAREA_00780</name>
</gene>
<dbReference type="EMBL" id="KE145367">
    <property type="protein sequence ID" value="EPE29620.1"/>
    <property type="molecule type" value="Genomic_DNA"/>
</dbReference>
<dbReference type="OrthoDB" id="386949at2759"/>
<sequence length="246" mass="25866">MSAASASPPKEDAVASPENDAMNDPTDPHAAGLGYEFEVKEQDRWLPIANAMSHKSPSPSPSSSSSPETNRTSKGGKSDGYPDANIRNFAPVARIMKTALPDNAKIAKEAKECMQECVSEFISFITSEASEKCHQEKRKTVNGEDILFAMTSLGFENYAEALKIYLSKYRETQSTRGEQRPSSQAGYGATGASAPNAASSAFAGGADTNNNILGGQQAEGGDHDPPYGSLYGAQSGHNGATGGDGY</sequence>
<dbReference type="Pfam" id="PF00808">
    <property type="entry name" value="CBFD_NFYB_HMF"/>
    <property type="match status" value="1"/>
</dbReference>
<dbReference type="AlphaFoldDB" id="S3CVD1"/>
<protein>
    <submittedName>
        <fullName evidence="7">Histone-fold containing protein</fullName>
    </submittedName>
</protein>
<dbReference type="InterPro" id="IPR003958">
    <property type="entry name" value="CBFA_NFYB_domain"/>
</dbReference>
<evidence type="ECO:0000313" key="7">
    <source>
        <dbReference type="EMBL" id="EPE29620.1"/>
    </source>
</evidence>
<evidence type="ECO:0000256" key="3">
    <source>
        <dbReference type="ARBA" id="ARBA00023125"/>
    </source>
</evidence>
<reference evidence="7 8" key="1">
    <citation type="journal article" date="2013" name="BMC Genomics">
        <title>Genomics-driven discovery of the pneumocandin biosynthetic gene cluster in the fungus Glarea lozoyensis.</title>
        <authorList>
            <person name="Chen L."/>
            <person name="Yue Q."/>
            <person name="Zhang X."/>
            <person name="Xiang M."/>
            <person name="Wang C."/>
            <person name="Li S."/>
            <person name="Che Y."/>
            <person name="Ortiz-Lopez F.J."/>
            <person name="Bills G.F."/>
            <person name="Liu X."/>
            <person name="An Z."/>
        </authorList>
    </citation>
    <scope>NUCLEOTIDE SEQUENCE [LARGE SCALE GENOMIC DNA]</scope>
    <source>
        <strain evidence="8">ATCC 20868 / MF5171</strain>
    </source>
</reference>
<feature type="domain" description="Transcription factor CBF/NF-Y/archaeal histone" evidence="6">
    <location>
        <begin position="90"/>
        <end position="150"/>
    </location>
</feature>
<dbReference type="PROSITE" id="PS00685">
    <property type="entry name" value="NFYB_HAP3"/>
    <property type="match status" value="1"/>
</dbReference>
<feature type="region of interest" description="Disordered" evidence="5">
    <location>
        <begin position="1"/>
        <end position="85"/>
    </location>
</feature>
<feature type="region of interest" description="Disordered" evidence="5">
    <location>
        <begin position="171"/>
        <end position="246"/>
    </location>
</feature>
<keyword evidence="3" id="KW-0238">DNA-binding</keyword>
<dbReference type="InterPro" id="IPR003956">
    <property type="entry name" value="Transcrpt_fac_NFYB/HAP3_CS"/>
</dbReference>
<dbReference type="Proteomes" id="UP000016922">
    <property type="component" value="Unassembled WGS sequence"/>
</dbReference>
<dbReference type="KEGG" id="glz:GLAREA_00780"/>
<dbReference type="PANTHER" id="PTHR11064:SF9">
    <property type="entry name" value="NUCLEAR TRANSCRIPTION FACTOR Y SUBUNIT BETA"/>
    <property type="match status" value="1"/>
</dbReference>
<name>S3CVD1_GLAL2</name>
<proteinExistence type="inferred from homology"/>
<evidence type="ECO:0000256" key="2">
    <source>
        <dbReference type="ARBA" id="ARBA00023015"/>
    </source>
</evidence>
<dbReference type="PANTHER" id="PTHR11064">
    <property type="entry name" value="CCAAT-BINDING TRANSCRIPTION FACTOR-RELATED"/>
    <property type="match status" value="1"/>
</dbReference>
<dbReference type="GO" id="GO:0016602">
    <property type="term" value="C:CCAAT-binding factor complex"/>
    <property type="evidence" value="ECO:0007669"/>
    <property type="project" value="InterPro"/>
</dbReference>
<evidence type="ECO:0000256" key="5">
    <source>
        <dbReference type="SAM" id="MobiDB-lite"/>
    </source>
</evidence>
<dbReference type="PRINTS" id="PR00615">
    <property type="entry name" value="CCAATSUBUNTA"/>
</dbReference>
<evidence type="ECO:0000259" key="6">
    <source>
        <dbReference type="Pfam" id="PF00808"/>
    </source>
</evidence>
<evidence type="ECO:0000313" key="8">
    <source>
        <dbReference type="Proteomes" id="UP000016922"/>
    </source>
</evidence>
<feature type="compositionally biased region" description="Low complexity" evidence="5">
    <location>
        <begin position="190"/>
        <end position="206"/>
    </location>
</feature>
<comment type="similarity">
    <text evidence="1">Belongs to the NFYB/HAP3 subunit family.</text>
</comment>